<accession>A9V435</accession>
<dbReference type="RefSeq" id="XP_001747470.1">
    <property type="nucleotide sequence ID" value="XM_001747418.1"/>
</dbReference>
<dbReference type="GO" id="GO:0005764">
    <property type="term" value="C:lysosome"/>
    <property type="evidence" value="ECO:0000318"/>
    <property type="project" value="GO_Central"/>
</dbReference>
<dbReference type="STRING" id="81824.A9V435"/>
<dbReference type="GeneID" id="5892806"/>
<evidence type="ECO:0000256" key="1">
    <source>
        <dbReference type="ARBA" id="ARBA00009884"/>
    </source>
</evidence>
<dbReference type="Gene3D" id="3.40.50.2060">
    <property type="match status" value="1"/>
</dbReference>
<dbReference type="InterPro" id="IPR027482">
    <property type="entry name" value="Sec1-like_dom2"/>
</dbReference>
<dbReference type="GO" id="GO:0016192">
    <property type="term" value="P:vesicle-mediated transport"/>
    <property type="evidence" value="ECO:0000318"/>
    <property type="project" value="GO_Central"/>
</dbReference>
<keyword evidence="3" id="KW-1185">Reference proteome</keyword>
<dbReference type="InParanoid" id="A9V435"/>
<dbReference type="Proteomes" id="UP000001357">
    <property type="component" value="Unassembled WGS sequence"/>
</dbReference>
<dbReference type="Gene3D" id="3.40.50.1910">
    <property type="match status" value="2"/>
</dbReference>
<dbReference type="EMBL" id="CH991558">
    <property type="protein sequence ID" value="EDQ87550.1"/>
    <property type="molecule type" value="Genomic_DNA"/>
</dbReference>
<dbReference type="KEGG" id="mbr:MONBRDRAFT_37824"/>
<sequence>MAKFNVSNVVVANANDIADALDQLPQTRKMLCIDSRLLNPLQRICGGKMLQASSFASAVCLSNVPQADGRFGVRQTERLGVVHNCLVYICQNDAATLRRIAKHIRHFSHERGLDAPPRIWAHVWQVPCADTLSDMVWESEGVYGLVESRSCELSLMSIDNDAWSLGLGRSCYQTHLQGDWSVVGYLHQALLRLHFVYGPLPQLAALGPLSAAILKLYESSVSLSAVPMHRRAPPEGSFDQVVLLDRTCDMITPLCTQLSYPGLLAETCGVHAGIVSSRTLDPEGPLSKVTLHSHEDEFYKELRDRNYGAAAPACKSHIARYARDSDTSQLDANNLEAMKKITSELRGIKQAGRFGARWRDLRDKWPTVLPENEDEEQLLFGGAQPMIPRIVSDILEEKLTAEHEKMLADGTINLMRWSPPSDGPPPRTKRILVVIVGGITYPELTLLRRVGQKLGREMIMLSDQLLTGNHLVEPLLTHA</sequence>
<organism evidence="2 3">
    <name type="scientific">Monosiga brevicollis</name>
    <name type="common">Choanoflagellate</name>
    <dbReference type="NCBI Taxonomy" id="81824"/>
    <lineage>
        <taxon>Eukaryota</taxon>
        <taxon>Choanoflagellata</taxon>
        <taxon>Craspedida</taxon>
        <taxon>Salpingoecidae</taxon>
        <taxon>Monosiga</taxon>
    </lineage>
</organism>
<dbReference type="Pfam" id="PF00995">
    <property type="entry name" value="Sec1"/>
    <property type="match status" value="2"/>
</dbReference>
<name>A9V435_MONBE</name>
<dbReference type="GO" id="GO:0006886">
    <property type="term" value="P:intracellular protein transport"/>
    <property type="evidence" value="ECO:0000318"/>
    <property type="project" value="GO_Central"/>
</dbReference>
<dbReference type="AlphaFoldDB" id="A9V435"/>
<dbReference type="PANTHER" id="PTHR11679">
    <property type="entry name" value="VESICLE PROTEIN SORTING-ASSOCIATED"/>
    <property type="match status" value="1"/>
</dbReference>
<evidence type="ECO:0000313" key="2">
    <source>
        <dbReference type="EMBL" id="EDQ87550.1"/>
    </source>
</evidence>
<dbReference type="InterPro" id="IPR036045">
    <property type="entry name" value="Sec1-like_sf"/>
</dbReference>
<reference evidence="2 3" key="1">
    <citation type="journal article" date="2008" name="Nature">
        <title>The genome of the choanoflagellate Monosiga brevicollis and the origin of metazoans.</title>
        <authorList>
            <consortium name="JGI Sequencing"/>
            <person name="King N."/>
            <person name="Westbrook M.J."/>
            <person name="Young S.L."/>
            <person name="Kuo A."/>
            <person name="Abedin M."/>
            <person name="Chapman J."/>
            <person name="Fairclough S."/>
            <person name="Hellsten U."/>
            <person name="Isogai Y."/>
            <person name="Letunic I."/>
            <person name="Marr M."/>
            <person name="Pincus D."/>
            <person name="Putnam N."/>
            <person name="Rokas A."/>
            <person name="Wright K.J."/>
            <person name="Zuzow R."/>
            <person name="Dirks W."/>
            <person name="Good M."/>
            <person name="Goodstein D."/>
            <person name="Lemons D."/>
            <person name="Li W."/>
            <person name="Lyons J.B."/>
            <person name="Morris A."/>
            <person name="Nichols S."/>
            <person name="Richter D.J."/>
            <person name="Salamov A."/>
            <person name="Bork P."/>
            <person name="Lim W.A."/>
            <person name="Manning G."/>
            <person name="Miller W.T."/>
            <person name="McGinnis W."/>
            <person name="Shapiro H."/>
            <person name="Tjian R."/>
            <person name="Grigoriev I.V."/>
            <person name="Rokhsar D."/>
        </authorList>
    </citation>
    <scope>NUCLEOTIDE SEQUENCE [LARGE SCALE GENOMIC DNA]</scope>
    <source>
        <strain evidence="3">MX1 / ATCC 50154</strain>
    </source>
</reference>
<protein>
    <submittedName>
        <fullName evidence="2">Uncharacterized protein</fullName>
    </submittedName>
</protein>
<comment type="similarity">
    <text evidence="1">Belongs to the STXBP/unc-18/SEC1 family.</text>
</comment>
<proteinExistence type="inferred from homology"/>
<dbReference type="SUPFAM" id="SSF56815">
    <property type="entry name" value="Sec1/munc18-like (SM) proteins"/>
    <property type="match status" value="1"/>
</dbReference>
<gene>
    <name evidence="2" type="ORF">MONBRDRAFT_37824</name>
</gene>
<evidence type="ECO:0000313" key="3">
    <source>
        <dbReference type="Proteomes" id="UP000001357"/>
    </source>
</evidence>
<dbReference type="InterPro" id="IPR001619">
    <property type="entry name" value="Sec1-like"/>
</dbReference>
<dbReference type="GO" id="GO:0033263">
    <property type="term" value="C:CORVET complex"/>
    <property type="evidence" value="ECO:0000318"/>
    <property type="project" value="GO_Central"/>
</dbReference>
<dbReference type="InterPro" id="IPR043154">
    <property type="entry name" value="Sec-1-like_dom1"/>
</dbReference>
<dbReference type="eggNOG" id="KOG1302">
    <property type="taxonomic scope" value="Eukaryota"/>
</dbReference>